<keyword evidence="15" id="KW-0675">Receptor</keyword>
<dbReference type="OrthoDB" id="4062651at2759"/>
<accession>A0A811PS93</accession>
<keyword evidence="10" id="KW-0418">Kinase</keyword>
<proteinExistence type="predicted"/>
<keyword evidence="4" id="KW-0597">Phosphoprotein</keyword>
<evidence type="ECO:0000256" key="21">
    <source>
        <dbReference type="SAM" id="SignalP"/>
    </source>
</evidence>
<keyword evidence="14" id="KW-1015">Disulfide bond</keyword>
<name>A0A811PS93_9POAL</name>
<keyword evidence="11" id="KW-0067">ATP-binding</keyword>
<keyword evidence="3" id="KW-0723">Serine/threonine-protein kinase</keyword>
<dbReference type="GO" id="GO:0030246">
    <property type="term" value="F:carbohydrate binding"/>
    <property type="evidence" value="ECO:0007669"/>
    <property type="project" value="UniProtKB-KW"/>
</dbReference>
<feature type="region of interest" description="Disordered" evidence="19">
    <location>
        <begin position="684"/>
        <end position="713"/>
    </location>
</feature>
<dbReference type="PANTHER" id="PTHR47976:SF110">
    <property type="entry name" value="RECEPTOR-LIKE SERINE_THREONINE-PROTEIN KINASE"/>
    <property type="match status" value="1"/>
</dbReference>
<evidence type="ECO:0000256" key="11">
    <source>
        <dbReference type="ARBA" id="ARBA00022840"/>
    </source>
</evidence>
<feature type="compositionally biased region" description="Low complexity" evidence="19">
    <location>
        <begin position="702"/>
        <end position="713"/>
    </location>
</feature>
<feature type="transmembrane region" description="Helical" evidence="20">
    <location>
        <begin position="356"/>
        <end position="375"/>
    </location>
</feature>
<evidence type="ECO:0000256" key="19">
    <source>
        <dbReference type="SAM" id="MobiDB-lite"/>
    </source>
</evidence>
<dbReference type="AlphaFoldDB" id="A0A811PS93"/>
<keyword evidence="7 21" id="KW-0732">Signal</keyword>
<evidence type="ECO:0000256" key="8">
    <source>
        <dbReference type="ARBA" id="ARBA00022734"/>
    </source>
</evidence>
<dbReference type="EC" id="2.7.11.1" evidence="2"/>
<evidence type="ECO:0000256" key="18">
    <source>
        <dbReference type="ARBA" id="ARBA00048679"/>
    </source>
</evidence>
<dbReference type="SUPFAM" id="SSF51110">
    <property type="entry name" value="alpha-D-mannose-specific plant lectins"/>
    <property type="match status" value="1"/>
</dbReference>
<dbReference type="Gene3D" id="1.10.510.10">
    <property type="entry name" value="Transferase(Phosphotransferase) domain 1"/>
    <property type="match status" value="1"/>
</dbReference>
<dbReference type="SMART" id="SM00220">
    <property type="entry name" value="S_TKc"/>
    <property type="match status" value="1"/>
</dbReference>
<protein>
    <recommendedName>
        <fullName evidence="2">non-specific serine/threonine protein kinase</fullName>
        <ecNumber evidence="2">2.7.11.1</ecNumber>
    </recommendedName>
</protein>
<dbReference type="GO" id="GO:0004674">
    <property type="term" value="F:protein serine/threonine kinase activity"/>
    <property type="evidence" value="ECO:0007669"/>
    <property type="project" value="UniProtKB-KW"/>
</dbReference>
<evidence type="ECO:0000256" key="5">
    <source>
        <dbReference type="ARBA" id="ARBA00022679"/>
    </source>
</evidence>
<evidence type="ECO:0000259" key="22">
    <source>
        <dbReference type="PROSITE" id="PS50011"/>
    </source>
</evidence>
<evidence type="ECO:0000256" key="20">
    <source>
        <dbReference type="SAM" id="Phobius"/>
    </source>
</evidence>
<dbReference type="PROSITE" id="PS50011">
    <property type="entry name" value="PROTEIN_KINASE_DOM"/>
    <property type="match status" value="1"/>
</dbReference>
<dbReference type="Pfam" id="PF00954">
    <property type="entry name" value="S_locus_glycop"/>
    <property type="match status" value="1"/>
</dbReference>
<gene>
    <name evidence="23" type="ORF">NCGR_LOCUS31662</name>
</gene>
<dbReference type="Gene3D" id="3.30.200.20">
    <property type="entry name" value="Phosphorylase Kinase, domain 1"/>
    <property type="match status" value="1"/>
</dbReference>
<evidence type="ECO:0000256" key="10">
    <source>
        <dbReference type="ARBA" id="ARBA00022777"/>
    </source>
</evidence>
<evidence type="ECO:0000256" key="12">
    <source>
        <dbReference type="ARBA" id="ARBA00022989"/>
    </source>
</evidence>
<keyword evidence="12 20" id="KW-1133">Transmembrane helix</keyword>
<evidence type="ECO:0000256" key="9">
    <source>
        <dbReference type="ARBA" id="ARBA00022741"/>
    </source>
</evidence>
<dbReference type="InterPro" id="IPR000719">
    <property type="entry name" value="Prot_kinase_dom"/>
</dbReference>
<feature type="domain" description="Protein kinase" evidence="22">
    <location>
        <begin position="409"/>
        <end position="681"/>
    </location>
</feature>
<dbReference type="PROSITE" id="PS00108">
    <property type="entry name" value="PROTEIN_KINASE_ST"/>
    <property type="match status" value="1"/>
</dbReference>
<evidence type="ECO:0000313" key="23">
    <source>
        <dbReference type="EMBL" id="CAD6247470.1"/>
    </source>
</evidence>
<comment type="caution">
    <text evidence="23">The sequence shown here is derived from an EMBL/GenBank/DDBJ whole genome shotgun (WGS) entry which is preliminary data.</text>
</comment>
<dbReference type="InterPro" id="IPR036426">
    <property type="entry name" value="Bulb-type_lectin_dom_sf"/>
</dbReference>
<dbReference type="InterPro" id="IPR051343">
    <property type="entry name" value="G-type_lectin_kinases/EP1-like"/>
</dbReference>
<dbReference type="GO" id="GO:0005524">
    <property type="term" value="F:ATP binding"/>
    <property type="evidence" value="ECO:0007669"/>
    <property type="project" value="UniProtKB-KW"/>
</dbReference>
<evidence type="ECO:0000256" key="15">
    <source>
        <dbReference type="ARBA" id="ARBA00023170"/>
    </source>
</evidence>
<feature type="signal peptide" evidence="21">
    <location>
        <begin position="1"/>
        <end position="20"/>
    </location>
</feature>
<comment type="catalytic activity">
    <reaction evidence="18">
        <text>L-seryl-[protein] + ATP = O-phospho-L-seryl-[protein] + ADP + H(+)</text>
        <dbReference type="Rhea" id="RHEA:17989"/>
        <dbReference type="Rhea" id="RHEA-COMP:9863"/>
        <dbReference type="Rhea" id="RHEA-COMP:11604"/>
        <dbReference type="ChEBI" id="CHEBI:15378"/>
        <dbReference type="ChEBI" id="CHEBI:29999"/>
        <dbReference type="ChEBI" id="CHEBI:30616"/>
        <dbReference type="ChEBI" id="CHEBI:83421"/>
        <dbReference type="ChEBI" id="CHEBI:456216"/>
        <dbReference type="EC" id="2.7.11.1"/>
    </reaction>
</comment>
<dbReference type="InterPro" id="IPR008271">
    <property type="entry name" value="Ser/Thr_kinase_AS"/>
</dbReference>
<keyword evidence="5" id="KW-0808">Transferase</keyword>
<comment type="catalytic activity">
    <reaction evidence="17">
        <text>L-threonyl-[protein] + ATP = O-phospho-L-threonyl-[protein] + ADP + H(+)</text>
        <dbReference type="Rhea" id="RHEA:46608"/>
        <dbReference type="Rhea" id="RHEA-COMP:11060"/>
        <dbReference type="Rhea" id="RHEA-COMP:11605"/>
        <dbReference type="ChEBI" id="CHEBI:15378"/>
        <dbReference type="ChEBI" id="CHEBI:30013"/>
        <dbReference type="ChEBI" id="CHEBI:30616"/>
        <dbReference type="ChEBI" id="CHEBI:61977"/>
        <dbReference type="ChEBI" id="CHEBI:456216"/>
        <dbReference type="EC" id="2.7.11.1"/>
    </reaction>
</comment>
<evidence type="ECO:0000256" key="16">
    <source>
        <dbReference type="ARBA" id="ARBA00023180"/>
    </source>
</evidence>
<evidence type="ECO:0000256" key="2">
    <source>
        <dbReference type="ARBA" id="ARBA00012513"/>
    </source>
</evidence>
<dbReference type="InterPro" id="IPR000858">
    <property type="entry name" value="S_locus_glycoprot_dom"/>
</dbReference>
<dbReference type="Proteomes" id="UP000604825">
    <property type="component" value="Unassembled WGS sequence"/>
</dbReference>
<dbReference type="FunFam" id="3.30.200.20:FF:000178">
    <property type="entry name" value="serine/threonine-protein kinase PBS1-like"/>
    <property type="match status" value="1"/>
</dbReference>
<evidence type="ECO:0000256" key="17">
    <source>
        <dbReference type="ARBA" id="ARBA00047899"/>
    </source>
</evidence>
<keyword evidence="16" id="KW-0325">Glycoprotein</keyword>
<organism evidence="23 24">
    <name type="scientific">Miscanthus lutarioriparius</name>
    <dbReference type="NCBI Taxonomy" id="422564"/>
    <lineage>
        <taxon>Eukaryota</taxon>
        <taxon>Viridiplantae</taxon>
        <taxon>Streptophyta</taxon>
        <taxon>Embryophyta</taxon>
        <taxon>Tracheophyta</taxon>
        <taxon>Spermatophyta</taxon>
        <taxon>Magnoliopsida</taxon>
        <taxon>Liliopsida</taxon>
        <taxon>Poales</taxon>
        <taxon>Poaceae</taxon>
        <taxon>PACMAD clade</taxon>
        <taxon>Panicoideae</taxon>
        <taxon>Andropogonodae</taxon>
        <taxon>Andropogoneae</taxon>
        <taxon>Saccharinae</taxon>
        <taxon>Miscanthus</taxon>
    </lineage>
</organism>
<dbReference type="FunFam" id="1.10.510.10:FF:000248">
    <property type="entry name" value="S-receptor-like kinase 5"/>
    <property type="match status" value="1"/>
</dbReference>
<keyword evidence="8" id="KW-0430">Lectin</keyword>
<keyword evidence="9" id="KW-0547">Nucleotide-binding</keyword>
<dbReference type="InterPro" id="IPR011009">
    <property type="entry name" value="Kinase-like_dom_sf"/>
</dbReference>
<dbReference type="GO" id="GO:0048544">
    <property type="term" value="P:recognition of pollen"/>
    <property type="evidence" value="ECO:0007669"/>
    <property type="project" value="InterPro"/>
</dbReference>
<evidence type="ECO:0000256" key="13">
    <source>
        <dbReference type="ARBA" id="ARBA00023136"/>
    </source>
</evidence>
<keyword evidence="6 20" id="KW-0812">Transmembrane</keyword>
<dbReference type="GO" id="GO:0016020">
    <property type="term" value="C:membrane"/>
    <property type="evidence" value="ECO:0007669"/>
    <property type="project" value="UniProtKB-SubCell"/>
</dbReference>
<reference evidence="23" key="1">
    <citation type="submission" date="2020-10" db="EMBL/GenBank/DDBJ databases">
        <authorList>
            <person name="Han B."/>
            <person name="Lu T."/>
            <person name="Zhao Q."/>
            <person name="Huang X."/>
            <person name="Zhao Y."/>
        </authorList>
    </citation>
    <scope>NUCLEOTIDE SEQUENCE</scope>
</reference>
<evidence type="ECO:0000256" key="1">
    <source>
        <dbReference type="ARBA" id="ARBA00004479"/>
    </source>
</evidence>
<dbReference type="CDD" id="cd01098">
    <property type="entry name" value="PAN_AP_plant"/>
    <property type="match status" value="1"/>
</dbReference>
<dbReference type="EMBL" id="CAJGYO010000007">
    <property type="protein sequence ID" value="CAD6247470.1"/>
    <property type="molecule type" value="Genomic_DNA"/>
</dbReference>
<evidence type="ECO:0000256" key="4">
    <source>
        <dbReference type="ARBA" id="ARBA00022553"/>
    </source>
</evidence>
<evidence type="ECO:0000256" key="7">
    <source>
        <dbReference type="ARBA" id="ARBA00022729"/>
    </source>
</evidence>
<dbReference type="Pfam" id="PF00069">
    <property type="entry name" value="Pkinase"/>
    <property type="match status" value="1"/>
</dbReference>
<sequence>MPGVESLLLLFMLSIPFSQAWSIDYPSPIANLPAIWTNNEATTIPYNTPMRTVPRSESFLSGRSLPGLVHPSAVASSALRPARSSSLQSSLCPSEIQTTLPPMPRPCQGSSGQPTGSSVAGMNLAETGNLILFNMMGKTVWESFAHPTDTILIGQSLWQGKRLSSTFSETNSTQVQFMSLKDDGHLRVSAWDSVSSKALADVLHVYPDECAYPRVCGAYGICLQGQCSCPGGNNDIDLFRQLDDRQPNLGCSLETPLSCDLIQYHKLMALPNVTYFNFANNWTTDEESCKEACLKTCSCKAVFFQHQNVSKGSCYLMPKIFSLMNYQPEVFGYNLSAYVKVQMLPPPSSKRTNTTAYHVGVPVLVVVICLFILMIRRIIVKRMEEDDPFKGVAGMPTRFSYKQLTEATNNFSKKLGQGGFGPVYEGKLGNVKIAVKCLHDIGHRKEEFMAEVITIGSIHHINLVRLIGYCSDKFHRLLVYEHMSNGSLDKWIFRKNQSGSLSWATRYKIILDIAKGLAYLHEECRQKIAHLDIKPGNILLDDKFNAKISDFGLAKLIDRDQSHVMTKIRGTRGYLAPEWLSSTITEKADIYSFGVVVLEIVSGRKNLENNQPEGSPNLINILQEKMKVGQVLDMVDNQDEDLQLHGSEMTEVTKLAVWCLQRDCSKRPAMSQVVKVLEGAMDTESTAGHDATGRDDIIFDASSPLSPVPVSAR</sequence>
<evidence type="ECO:0000256" key="3">
    <source>
        <dbReference type="ARBA" id="ARBA00022527"/>
    </source>
</evidence>
<evidence type="ECO:0000256" key="6">
    <source>
        <dbReference type="ARBA" id="ARBA00022692"/>
    </source>
</evidence>
<evidence type="ECO:0000313" key="24">
    <source>
        <dbReference type="Proteomes" id="UP000604825"/>
    </source>
</evidence>
<dbReference type="PANTHER" id="PTHR47976">
    <property type="entry name" value="G-TYPE LECTIN S-RECEPTOR-LIKE SERINE/THREONINE-PROTEIN KINASE SD2-5"/>
    <property type="match status" value="1"/>
</dbReference>
<keyword evidence="24" id="KW-1185">Reference proteome</keyword>
<dbReference type="SUPFAM" id="SSF56112">
    <property type="entry name" value="Protein kinase-like (PK-like)"/>
    <property type="match status" value="1"/>
</dbReference>
<keyword evidence="13 20" id="KW-0472">Membrane</keyword>
<comment type="subcellular location">
    <subcellularLocation>
        <location evidence="1">Membrane</location>
        <topology evidence="1">Single-pass type I membrane protein</topology>
    </subcellularLocation>
</comment>
<feature type="chain" id="PRO_5032329776" description="non-specific serine/threonine protein kinase" evidence="21">
    <location>
        <begin position="21"/>
        <end position="713"/>
    </location>
</feature>
<evidence type="ECO:0000256" key="14">
    <source>
        <dbReference type="ARBA" id="ARBA00023157"/>
    </source>
</evidence>